<dbReference type="EMBL" id="QSLN01000027">
    <property type="protein sequence ID" value="RDV80920.1"/>
    <property type="molecule type" value="Genomic_DNA"/>
</dbReference>
<dbReference type="Proteomes" id="UP000256329">
    <property type="component" value="Unassembled WGS sequence"/>
</dbReference>
<reference evidence="4 5" key="1">
    <citation type="submission" date="2018-08" db="EMBL/GenBank/DDBJ databases">
        <title>Form III RuBisCO-mediated autotrophy in Thermodesulfobium bacteria.</title>
        <authorList>
            <person name="Toshchakov S.V."/>
            <person name="Kublanov I.V."/>
            <person name="Frolov E."/>
            <person name="Bonch-Osmolovskaya E.A."/>
            <person name="Tourova T.P."/>
            <person name="Chernych N.A."/>
            <person name="Lebedinsky A.V."/>
        </authorList>
    </citation>
    <scope>NUCLEOTIDE SEQUENCE [LARGE SCALE GENOMIC DNA]</scope>
    <source>
        <strain evidence="4 5">SR</strain>
    </source>
</reference>
<gene>
    <name evidence="4" type="ORF">DXX99_10205</name>
</gene>
<evidence type="ECO:0000256" key="2">
    <source>
        <dbReference type="SAM" id="Coils"/>
    </source>
</evidence>
<dbReference type="AlphaFoldDB" id="A0A3D8P128"/>
<comment type="caution">
    <text evidence="4">The sequence shown here is derived from an EMBL/GenBank/DDBJ whole genome shotgun (WGS) entry which is preliminary data.</text>
</comment>
<dbReference type="GO" id="GO:0006310">
    <property type="term" value="P:DNA recombination"/>
    <property type="evidence" value="ECO:0007669"/>
    <property type="project" value="UniProtKB-KW"/>
</dbReference>
<sequence>MAKKPSLFHLFRLRAESLLRVGEKKHRIKKEAAEEACRWWLESGEKVELIRRATLCGGIFSFRTFKACLQVAGVFCGYLKEHRSDKGKEAREKRDIEVVKPYVAEFLVYRRDVIGCSPWTLKKERSLLRKLYLNPELASEVELPPRSLQNRRPLKEAEVPERYRALVDFARATGLRRMELRQVRVEDVQEKDGCLQVHVRRGKGGKWRWVRVRRDVEERVREIVAEAKEQRKEKLFPRIPGWLGVKVYRREYTRVRLEEEMERLKAESPELKARELKKRAKLEVSRDLGHNRTDVMSCYLC</sequence>
<evidence type="ECO:0000313" key="4">
    <source>
        <dbReference type="EMBL" id="RDV80920.1"/>
    </source>
</evidence>
<keyword evidence="2" id="KW-0175">Coiled coil</keyword>
<dbReference type="InterPro" id="IPR011010">
    <property type="entry name" value="DNA_brk_join_enz"/>
</dbReference>
<dbReference type="PROSITE" id="PS51898">
    <property type="entry name" value="TYR_RECOMBINASE"/>
    <property type="match status" value="1"/>
</dbReference>
<proteinExistence type="predicted"/>
<feature type="domain" description="Tyr recombinase" evidence="3">
    <location>
        <begin position="128"/>
        <end position="301"/>
    </location>
</feature>
<dbReference type="InterPro" id="IPR013762">
    <property type="entry name" value="Integrase-like_cat_sf"/>
</dbReference>
<dbReference type="OrthoDB" id="2217146at2"/>
<protein>
    <submittedName>
        <fullName evidence="4">Site-specific integrase</fullName>
    </submittedName>
</protein>
<name>A0A3D8P128_9THEO</name>
<dbReference type="SUPFAM" id="SSF56349">
    <property type="entry name" value="DNA breaking-rejoining enzymes"/>
    <property type="match status" value="1"/>
</dbReference>
<dbReference type="Pfam" id="PF00589">
    <property type="entry name" value="Phage_integrase"/>
    <property type="match status" value="1"/>
</dbReference>
<evidence type="ECO:0000313" key="5">
    <source>
        <dbReference type="Proteomes" id="UP000256329"/>
    </source>
</evidence>
<accession>A0A3D8P128</accession>
<dbReference type="GO" id="GO:0003677">
    <property type="term" value="F:DNA binding"/>
    <property type="evidence" value="ECO:0007669"/>
    <property type="project" value="InterPro"/>
</dbReference>
<evidence type="ECO:0000259" key="3">
    <source>
        <dbReference type="PROSITE" id="PS51898"/>
    </source>
</evidence>
<keyword evidence="5" id="KW-1185">Reference proteome</keyword>
<dbReference type="CDD" id="cd00397">
    <property type="entry name" value="DNA_BRE_C"/>
    <property type="match status" value="1"/>
</dbReference>
<keyword evidence="1" id="KW-0233">DNA recombination</keyword>
<dbReference type="Gene3D" id="1.10.443.10">
    <property type="entry name" value="Intergrase catalytic core"/>
    <property type="match status" value="1"/>
</dbReference>
<evidence type="ECO:0000256" key="1">
    <source>
        <dbReference type="ARBA" id="ARBA00023172"/>
    </source>
</evidence>
<dbReference type="InterPro" id="IPR002104">
    <property type="entry name" value="Integrase_catalytic"/>
</dbReference>
<feature type="coiled-coil region" evidence="2">
    <location>
        <begin position="213"/>
        <end position="274"/>
    </location>
</feature>
<dbReference type="GO" id="GO:0015074">
    <property type="term" value="P:DNA integration"/>
    <property type="evidence" value="ECO:0007669"/>
    <property type="project" value="InterPro"/>
</dbReference>
<organism evidence="4 5">
    <name type="scientific">Ammonifex thiophilus</name>
    <dbReference type="NCBI Taxonomy" id="444093"/>
    <lineage>
        <taxon>Bacteria</taxon>
        <taxon>Bacillati</taxon>
        <taxon>Bacillota</taxon>
        <taxon>Clostridia</taxon>
        <taxon>Thermoanaerobacterales</taxon>
        <taxon>Thermoanaerobacteraceae</taxon>
        <taxon>Ammonifex</taxon>
    </lineage>
</organism>
<dbReference type="RefSeq" id="WP_115793387.1">
    <property type="nucleotide sequence ID" value="NZ_QSLN01000027.1"/>
</dbReference>